<evidence type="ECO:0000259" key="6">
    <source>
        <dbReference type="PROSITE" id="PS50111"/>
    </source>
</evidence>
<evidence type="ECO:0000256" key="1">
    <source>
        <dbReference type="ARBA" id="ARBA00023224"/>
    </source>
</evidence>
<comment type="caution">
    <text evidence="8">The sequence shown here is derived from an EMBL/GenBank/DDBJ whole genome shotgun (WGS) entry which is preliminary data.</text>
</comment>
<dbReference type="EMBL" id="JAHFVK010000001">
    <property type="protein sequence ID" value="MBT2133251.1"/>
    <property type="molecule type" value="Genomic_DNA"/>
</dbReference>
<evidence type="ECO:0000256" key="2">
    <source>
        <dbReference type="ARBA" id="ARBA00029447"/>
    </source>
</evidence>
<dbReference type="Proteomes" id="UP000811255">
    <property type="component" value="Unassembled WGS sequence"/>
</dbReference>
<evidence type="ECO:0000256" key="4">
    <source>
        <dbReference type="SAM" id="Coils"/>
    </source>
</evidence>
<dbReference type="InterPro" id="IPR004089">
    <property type="entry name" value="MCPsignal_dom"/>
</dbReference>
<name>A0ABS5W0I5_9SPHN</name>
<evidence type="ECO:0000313" key="8">
    <source>
        <dbReference type="EMBL" id="MBT2133251.1"/>
    </source>
</evidence>
<sequence length="605" mass="62942">MSEVVPAQTGAASARLHGVVVLAPHDALLASIKERLARPWRQARQSLAARIGLAAGGMTLLLVVLGLTVGAAMVTLATSSERSRVLNEAALASAELTSSIADSRYYASRYAATGEGDEIERAGKTLARAKERLELARERSLNTDAQAVEAMEWLRYQVDGFENELGALKNSVARYGPSASGDALAKAIDVSGEQLAEQARGVEKRLAGASESTTARVSRLGWQLVAAVVALLAAGLAVTVVGARFVARTTSHSIREITAAMSALAKGDRHVAVPGTAREDEIGEMARALAVFRKSAQDLATLQEEAARSAREELVRQEMERDRRIRLMHEVASQFEHTVGGIVSGVATASKQLELTASSMAARASQSAQVTGDVSRSIQQSTGGMTAAASVSDQFAASIGEISQQAASSAARAQDARRIVQGADAIVAALANSTGEIETIVGMIDGIAQRTSLLALNASIEAARSGEAGRGFAVVAGEVKALARQTSDATGDVADRIQAIQHATGESIAALRQIAEQVHLLEGSAVAIAQSVDEQMMASKELASNLARAASGADEVGYNMGQVSETADSTGAAAAQVLDAASDLHRQAEVLRGQVDEFLGYVRAA</sequence>
<feature type="transmembrane region" description="Helical" evidence="5">
    <location>
        <begin position="51"/>
        <end position="77"/>
    </location>
</feature>
<reference evidence="8 9" key="1">
    <citation type="submission" date="2021-05" db="EMBL/GenBank/DDBJ databases">
        <title>Croceibacterium sp. LX-88 genome sequence.</title>
        <authorList>
            <person name="Luo X."/>
        </authorList>
    </citation>
    <scope>NUCLEOTIDE SEQUENCE [LARGE SCALE GENOMIC DNA]</scope>
    <source>
        <strain evidence="8 9">LX-88</strain>
    </source>
</reference>
<keyword evidence="5" id="KW-0472">Membrane</keyword>
<dbReference type="PROSITE" id="PS50111">
    <property type="entry name" value="CHEMOTAXIS_TRANSDUC_2"/>
    <property type="match status" value="1"/>
</dbReference>
<dbReference type="SMART" id="SM00283">
    <property type="entry name" value="MA"/>
    <property type="match status" value="1"/>
</dbReference>
<feature type="transmembrane region" description="Helical" evidence="5">
    <location>
        <begin position="220"/>
        <end position="247"/>
    </location>
</feature>
<keyword evidence="4" id="KW-0175">Coiled coil</keyword>
<evidence type="ECO:0000256" key="3">
    <source>
        <dbReference type="PROSITE-ProRule" id="PRU00284"/>
    </source>
</evidence>
<keyword evidence="1 3" id="KW-0807">Transducer</keyword>
<accession>A0ABS5W0I5</accession>
<protein>
    <submittedName>
        <fullName evidence="8">HAMP domain-containing protein</fullName>
    </submittedName>
</protein>
<feature type="coiled-coil region" evidence="4">
    <location>
        <begin position="119"/>
        <end position="146"/>
    </location>
</feature>
<keyword evidence="5" id="KW-1133">Transmembrane helix</keyword>
<dbReference type="Pfam" id="PF00015">
    <property type="entry name" value="MCPsignal"/>
    <property type="match status" value="1"/>
</dbReference>
<dbReference type="Pfam" id="PF00672">
    <property type="entry name" value="HAMP"/>
    <property type="match status" value="1"/>
</dbReference>
<organism evidence="8 9">
    <name type="scientific">Croceibacterium selenioxidans</name>
    <dbReference type="NCBI Taxonomy" id="2838833"/>
    <lineage>
        <taxon>Bacteria</taxon>
        <taxon>Pseudomonadati</taxon>
        <taxon>Pseudomonadota</taxon>
        <taxon>Alphaproteobacteria</taxon>
        <taxon>Sphingomonadales</taxon>
        <taxon>Erythrobacteraceae</taxon>
        <taxon>Croceibacterium</taxon>
    </lineage>
</organism>
<evidence type="ECO:0000256" key="5">
    <source>
        <dbReference type="SAM" id="Phobius"/>
    </source>
</evidence>
<dbReference type="PANTHER" id="PTHR32089">
    <property type="entry name" value="METHYL-ACCEPTING CHEMOTAXIS PROTEIN MCPB"/>
    <property type="match status" value="1"/>
</dbReference>
<dbReference type="PANTHER" id="PTHR32089:SF112">
    <property type="entry name" value="LYSOZYME-LIKE PROTEIN-RELATED"/>
    <property type="match status" value="1"/>
</dbReference>
<dbReference type="Gene3D" id="6.10.340.10">
    <property type="match status" value="1"/>
</dbReference>
<feature type="domain" description="HAMP" evidence="7">
    <location>
        <begin position="248"/>
        <end position="301"/>
    </location>
</feature>
<dbReference type="InterPro" id="IPR003660">
    <property type="entry name" value="HAMP_dom"/>
</dbReference>
<gene>
    <name evidence="8" type="ORF">KK137_02790</name>
</gene>
<dbReference type="SMART" id="SM00304">
    <property type="entry name" value="HAMP"/>
    <property type="match status" value="2"/>
</dbReference>
<feature type="domain" description="Methyl-accepting transducer" evidence="6">
    <location>
        <begin position="349"/>
        <end position="585"/>
    </location>
</feature>
<keyword evidence="9" id="KW-1185">Reference proteome</keyword>
<dbReference type="RefSeq" id="WP_214534520.1">
    <property type="nucleotide sequence ID" value="NZ_JAHFVK010000001.1"/>
</dbReference>
<proteinExistence type="inferred from homology"/>
<dbReference type="PROSITE" id="PS50885">
    <property type="entry name" value="HAMP"/>
    <property type="match status" value="1"/>
</dbReference>
<dbReference type="CDD" id="cd06225">
    <property type="entry name" value="HAMP"/>
    <property type="match status" value="1"/>
</dbReference>
<dbReference type="SUPFAM" id="SSF58104">
    <property type="entry name" value="Methyl-accepting chemotaxis protein (MCP) signaling domain"/>
    <property type="match status" value="1"/>
</dbReference>
<keyword evidence="5" id="KW-0812">Transmembrane</keyword>
<evidence type="ECO:0000259" key="7">
    <source>
        <dbReference type="PROSITE" id="PS50885"/>
    </source>
</evidence>
<comment type="similarity">
    <text evidence="2">Belongs to the methyl-accepting chemotaxis (MCP) protein family.</text>
</comment>
<dbReference type="Gene3D" id="1.10.287.950">
    <property type="entry name" value="Methyl-accepting chemotaxis protein"/>
    <property type="match status" value="1"/>
</dbReference>
<evidence type="ECO:0000313" key="9">
    <source>
        <dbReference type="Proteomes" id="UP000811255"/>
    </source>
</evidence>